<proteinExistence type="predicted"/>
<reference evidence="1 2" key="1">
    <citation type="submission" date="2018-11" db="EMBL/GenBank/DDBJ databases">
        <title>Lysobacter cryohumiis sp. nov., isolated from soil in the Tianshan Mountains, Xinjiang, China.</title>
        <authorList>
            <person name="Luo Y."/>
            <person name="Sheng H."/>
        </authorList>
    </citation>
    <scope>NUCLEOTIDE SEQUENCE [LARGE SCALE GENOMIC DNA]</scope>
    <source>
        <strain evidence="1 2">ZS60</strain>
    </source>
</reference>
<keyword evidence="2" id="KW-1185">Reference proteome</keyword>
<dbReference type="SUPFAM" id="SSF81901">
    <property type="entry name" value="HCP-like"/>
    <property type="match status" value="1"/>
</dbReference>
<dbReference type="Gene3D" id="1.25.40.10">
    <property type="entry name" value="Tetratricopeptide repeat domain"/>
    <property type="match status" value="1"/>
</dbReference>
<dbReference type="Proteomes" id="UP000267049">
    <property type="component" value="Unassembled WGS sequence"/>
</dbReference>
<dbReference type="EMBL" id="RIBS01000001">
    <property type="protein sequence ID" value="RNF86308.1"/>
    <property type="molecule type" value="Genomic_DNA"/>
</dbReference>
<name>A0A3M8SY35_9GAMM</name>
<evidence type="ECO:0000313" key="2">
    <source>
        <dbReference type="Proteomes" id="UP000267049"/>
    </source>
</evidence>
<evidence type="ECO:0000313" key="1">
    <source>
        <dbReference type="EMBL" id="RNF86308.1"/>
    </source>
</evidence>
<gene>
    <name evidence="1" type="ORF">EER27_02490</name>
</gene>
<dbReference type="SMART" id="SM00671">
    <property type="entry name" value="SEL1"/>
    <property type="match status" value="1"/>
</dbReference>
<dbReference type="InterPro" id="IPR006597">
    <property type="entry name" value="Sel1-like"/>
</dbReference>
<accession>A0A3M8SY35</accession>
<organism evidence="1 2">
    <name type="scientific">Montanilutibacter psychrotolerans</name>
    <dbReference type="NCBI Taxonomy" id="1327343"/>
    <lineage>
        <taxon>Bacteria</taxon>
        <taxon>Pseudomonadati</taxon>
        <taxon>Pseudomonadota</taxon>
        <taxon>Gammaproteobacteria</taxon>
        <taxon>Lysobacterales</taxon>
        <taxon>Lysobacteraceae</taxon>
        <taxon>Montanilutibacter</taxon>
    </lineage>
</organism>
<sequence length="118" mass="12720">MHEPQNSSPGDVDAAIAVVRRMLDDGGDLASARRILTPLIEAGNAEAVYLGASFSWAGESVQEFERRHLEMIRESARSGYPPALYTLGAYLDMGDFLETDKAAAAELFKQAAEAGHAH</sequence>
<dbReference type="AlphaFoldDB" id="A0A3M8SY35"/>
<protein>
    <submittedName>
        <fullName evidence="1">Sel1 repeat family protein</fullName>
    </submittedName>
</protein>
<dbReference type="InterPro" id="IPR011990">
    <property type="entry name" value="TPR-like_helical_dom_sf"/>
</dbReference>
<dbReference type="RefSeq" id="WP_123086425.1">
    <property type="nucleotide sequence ID" value="NZ_RIBS01000001.1"/>
</dbReference>
<comment type="caution">
    <text evidence="1">The sequence shown here is derived from an EMBL/GenBank/DDBJ whole genome shotgun (WGS) entry which is preliminary data.</text>
</comment>